<gene>
    <name evidence="1" type="ORF">R1sor_025414</name>
</gene>
<organism evidence="1 2">
    <name type="scientific">Riccia sorocarpa</name>
    <dbReference type="NCBI Taxonomy" id="122646"/>
    <lineage>
        <taxon>Eukaryota</taxon>
        <taxon>Viridiplantae</taxon>
        <taxon>Streptophyta</taxon>
        <taxon>Embryophyta</taxon>
        <taxon>Marchantiophyta</taxon>
        <taxon>Marchantiopsida</taxon>
        <taxon>Marchantiidae</taxon>
        <taxon>Marchantiales</taxon>
        <taxon>Ricciaceae</taxon>
        <taxon>Riccia</taxon>
    </lineage>
</organism>
<name>A0ABD3GA44_9MARC</name>
<dbReference type="InterPro" id="IPR013035">
    <property type="entry name" value="PEP_carboxykinase_C"/>
</dbReference>
<dbReference type="SUPFAM" id="SSF53795">
    <property type="entry name" value="PEP carboxykinase-like"/>
    <property type="match status" value="1"/>
</dbReference>
<protein>
    <submittedName>
        <fullName evidence="1">Uncharacterized protein</fullName>
    </submittedName>
</protein>
<proteinExistence type="predicted"/>
<dbReference type="InterPro" id="IPR001272">
    <property type="entry name" value="PEP_carboxykinase_ATP"/>
</dbReference>
<reference evidence="1 2" key="1">
    <citation type="submission" date="2024-09" db="EMBL/GenBank/DDBJ databases">
        <title>Chromosome-scale assembly of Riccia sorocarpa.</title>
        <authorList>
            <person name="Paukszto L."/>
        </authorList>
    </citation>
    <scope>NUCLEOTIDE SEQUENCE [LARGE SCALE GENOMIC DNA]</scope>
    <source>
        <strain evidence="1">LP-2024</strain>
        <tissue evidence="1">Aerial parts of the thallus</tissue>
    </source>
</reference>
<dbReference type="Gene3D" id="3.90.228.20">
    <property type="match status" value="1"/>
</dbReference>
<dbReference type="Proteomes" id="UP001633002">
    <property type="component" value="Unassembled WGS sequence"/>
</dbReference>
<accession>A0ABD3GA44</accession>
<dbReference type="PANTHER" id="PTHR30031:SF0">
    <property type="entry name" value="PHOSPHOENOLPYRUVATE CARBOXYKINASE (ATP)"/>
    <property type="match status" value="1"/>
</dbReference>
<comment type="caution">
    <text evidence="1">The sequence shown here is derived from an EMBL/GenBank/DDBJ whole genome shotgun (WGS) entry which is preliminary data.</text>
</comment>
<evidence type="ECO:0000313" key="1">
    <source>
        <dbReference type="EMBL" id="KAL3675466.1"/>
    </source>
</evidence>
<dbReference type="Pfam" id="PF01293">
    <property type="entry name" value="PEPCK_ATP"/>
    <property type="match status" value="1"/>
</dbReference>
<sequence length="135" mass="14985">MFGTVLENVAFDEHTREVNYSDRSVTENTRAAYPIEFIPNAKILCVGRHPKNIILLACDAFGVLPPVSKLTLAQTMYHFISGYTAIVAGTEDVIPNQVILWPGENSRTHSFECGIDVIDHSDSPTRTEDDLLACF</sequence>
<keyword evidence="2" id="KW-1185">Reference proteome</keyword>
<dbReference type="PANTHER" id="PTHR30031">
    <property type="entry name" value="PHOSPHOENOLPYRUVATE CARBOXYKINASE ATP"/>
    <property type="match status" value="1"/>
</dbReference>
<dbReference type="EMBL" id="JBJQOH010000008">
    <property type="protein sequence ID" value="KAL3675466.1"/>
    <property type="molecule type" value="Genomic_DNA"/>
</dbReference>
<dbReference type="AlphaFoldDB" id="A0ABD3GA44"/>
<evidence type="ECO:0000313" key="2">
    <source>
        <dbReference type="Proteomes" id="UP001633002"/>
    </source>
</evidence>